<proteinExistence type="predicted"/>
<name>A0A8T1PUZ1_CARIL</name>
<dbReference type="EMBL" id="CM031816">
    <property type="protein sequence ID" value="KAG6645221.1"/>
    <property type="molecule type" value="Genomic_DNA"/>
</dbReference>
<gene>
    <name evidence="1" type="ORF">CIPAW_08G107600</name>
</gene>
<evidence type="ECO:0000313" key="2">
    <source>
        <dbReference type="Proteomes" id="UP000811609"/>
    </source>
</evidence>
<dbReference type="Proteomes" id="UP000811609">
    <property type="component" value="Chromosome 8"/>
</dbReference>
<dbReference type="AlphaFoldDB" id="A0A8T1PUZ1"/>
<reference evidence="1" key="1">
    <citation type="submission" date="2020-12" db="EMBL/GenBank/DDBJ databases">
        <title>WGS assembly of Carya illinoinensis cv. Pawnee.</title>
        <authorList>
            <person name="Platts A."/>
            <person name="Shu S."/>
            <person name="Wright S."/>
            <person name="Barry K."/>
            <person name="Edger P."/>
            <person name="Pires J.C."/>
            <person name="Schmutz J."/>
        </authorList>
    </citation>
    <scope>NUCLEOTIDE SEQUENCE</scope>
    <source>
        <tissue evidence="1">Leaf</tissue>
    </source>
</reference>
<protein>
    <submittedName>
        <fullName evidence="1">Uncharacterized protein</fullName>
    </submittedName>
</protein>
<organism evidence="1 2">
    <name type="scientific">Carya illinoinensis</name>
    <name type="common">Pecan</name>
    <dbReference type="NCBI Taxonomy" id="32201"/>
    <lineage>
        <taxon>Eukaryota</taxon>
        <taxon>Viridiplantae</taxon>
        <taxon>Streptophyta</taxon>
        <taxon>Embryophyta</taxon>
        <taxon>Tracheophyta</taxon>
        <taxon>Spermatophyta</taxon>
        <taxon>Magnoliopsida</taxon>
        <taxon>eudicotyledons</taxon>
        <taxon>Gunneridae</taxon>
        <taxon>Pentapetalae</taxon>
        <taxon>rosids</taxon>
        <taxon>fabids</taxon>
        <taxon>Fagales</taxon>
        <taxon>Juglandaceae</taxon>
        <taxon>Carya</taxon>
    </lineage>
</organism>
<keyword evidence="2" id="KW-1185">Reference proteome</keyword>
<sequence>MKRCEVNAFWTGMKFKWNKDKEKRTVSSCSPPFRFLLSLSLSAQFSCKSRYKVKALQLIETRF</sequence>
<accession>A0A8T1PUZ1</accession>
<evidence type="ECO:0000313" key="1">
    <source>
        <dbReference type="EMBL" id="KAG6645221.1"/>
    </source>
</evidence>
<comment type="caution">
    <text evidence="1">The sequence shown here is derived from an EMBL/GenBank/DDBJ whole genome shotgun (WGS) entry which is preliminary data.</text>
</comment>